<comment type="caution">
    <text evidence="3">The sequence shown here is derived from an EMBL/GenBank/DDBJ whole genome shotgun (WGS) entry which is preliminary data.</text>
</comment>
<evidence type="ECO:0000256" key="1">
    <source>
        <dbReference type="ARBA" id="ARBA00006865"/>
    </source>
</evidence>
<comment type="similarity">
    <text evidence="1">Belongs to the glycosyl hydrolase 16 family.</text>
</comment>
<dbReference type="PANTHER" id="PTHR10963:SF55">
    <property type="entry name" value="GLYCOSIDE HYDROLASE FAMILY 16 PROTEIN"/>
    <property type="match status" value="1"/>
</dbReference>
<dbReference type="AlphaFoldDB" id="A0A0F9N535"/>
<dbReference type="GO" id="GO:0005975">
    <property type="term" value="P:carbohydrate metabolic process"/>
    <property type="evidence" value="ECO:0007669"/>
    <property type="project" value="InterPro"/>
</dbReference>
<accession>A0A0F9N535</accession>
<dbReference type="GO" id="GO:0004553">
    <property type="term" value="F:hydrolase activity, hydrolyzing O-glycosyl compounds"/>
    <property type="evidence" value="ECO:0007669"/>
    <property type="project" value="InterPro"/>
</dbReference>
<dbReference type="Pfam" id="PF00722">
    <property type="entry name" value="Glyco_hydro_16"/>
    <property type="match status" value="1"/>
</dbReference>
<dbReference type="InterPro" id="IPR000757">
    <property type="entry name" value="Beta-glucanase-like"/>
</dbReference>
<sequence length="274" mass="32064">MMRIILLLCFMWIISMSCNNTEKTRQKESIEPKETDKSYQLVWQDEFDVDGKPDATKWGFEYGRIRNQESQYYTDSLKNIRVENGHLILEAHKEQIEDASYTSASITTQDITEWTYGKFEVRAKLPKGKGMWPAIWMLSENWKEVGWPECGEIDIMEHVGYEKDTIYGTVHTKAYNHVIGTQKGGSVFIENPYSEFHNYSVEWSPEQVNFFLDGKMYQQFQNEHKTMAEWPFDQDFHLKLNIAVGGSWGGVEGIEDGIFPQQMVVDYVRVYQLN</sequence>
<organism evidence="3">
    <name type="scientific">marine sediment metagenome</name>
    <dbReference type="NCBI Taxonomy" id="412755"/>
    <lineage>
        <taxon>unclassified sequences</taxon>
        <taxon>metagenomes</taxon>
        <taxon>ecological metagenomes</taxon>
    </lineage>
</organism>
<feature type="domain" description="GH16" evidence="2">
    <location>
        <begin position="24"/>
        <end position="274"/>
    </location>
</feature>
<protein>
    <recommendedName>
        <fullName evidence="2">GH16 domain-containing protein</fullName>
    </recommendedName>
</protein>
<dbReference type="EMBL" id="LAZR01008782">
    <property type="protein sequence ID" value="KKM76597.1"/>
    <property type="molecule type" value="Genomic_DNA"/>
</dbReference>
<reference evidence="3" key="1">
    <citation type="journal article" date="2015" name="Nature">
        <title>Complex archaea that bridge the gap between prokaryotes and eukaryotes.</title>
        <authorList>
            <person name="Spang A."/>
            <person name="Saw J.H."/>
            <person name="Jorgensen S.L."/>
            <person name="Zaremba-Niedzwiedzka K."/>
            <person name="Martijn J."/>
            <person name="Lind A.E."/>
            <person name="van Eijk R."/>
            <person name="Schleper C."/>
            <person name="Guy L."/>
            <person name="Ettema T.J."/>
        </authorList>
    </citation>
    <scope>NUCLEOTIDE SEQUENCE</scope>
</reference>
<dbReference type="SUPFAM" id="SSF49899">
    <property type="entry name" value="Concanavalin A-like lectins/glucanases"/>
    <property type="match status" value="1"/>
</dbReference>
<name>A0A0F9N535_9ZZZZ</name>
<evidence type="ECO:0000313" key="3">
    <source>
        <dbReference type="EMBL" id="KKM76597.1"/>
    </source>
</evidence>
<evidence type="ECO:0000259" key="2">
    <source>
        <dbReference type="PROSITE" id="PS51762"/>
    </source>
</evidence>
<dbReference type="InterPro" id="IPR013320">
    <property type="entry name" value="ConA-like_dom_sf"/>
</dbReference>
<dbReference type="PROSITE" id="PS51762">
    <property type="entry name" value="GH16_2"/>
    <property type="match status" value="1"/>
</dbReference>
<proteinExistence type="inferred from homology"/>
<dbReference type="CDD" id="cd08023">
    <property type="entry name" value="GH16_laminarinase_like"/>
    <property type="match status" value="1"/>
</dbReference>
<gene>
    <name evidence="3" type="ORF">LCGC14_1378570</name>
</gene>
<dbReference type="PANTHER" id="PTHR10963">
    <property type="entry name" value="GLYCOSYL HYDROLASE-RELATED"/>
    <property type="match status" value="1"/>
</dbReference>
<dbReference type="InterPro" id="IPR050546">
    <property type="entry name" value="Glycosyl_Hydrlase_16"/>
</dbReference>
<dbReference type="PROSITE" id="PS51257">
    <property type="entry name" value="PROKAR_LIPOPROTEIN"/>
    <property type="match status" value="1"/>
</dbReference>
<dbReference type="Gene3D" id="2.60.120.200">
    <property type="match status" value="1"/>
</dbReference>